<dbReference type="Proteomes" id="UP001485459">
    <property type="component" value="Chromosome"/>
</dbReference>
<feature type="signal peptide" evidence="4">
    <location>
        <begin position="1"/>
        <end position="21"/>
    </location>
</feature>
<evidence type="ECO:0000313" key="5">
    <source>
        <dbReference type="EMBL" id="WZN40325.1"/>
    </source>
</evidence>
<dbReference type="PANTHER" id="PTHR34106:SF5">
    <property type="entry name" value="GLYCOSIDASE"/>
    <property type="match status" value="1"/>
</dbReference>
<dbReference type="CDD" id="cd18610">
    <property type="entry name" value="GH130_BT3780-like"/>
    <property type="match status" value="1"/>
</dbReference>
<keyword evidence="4" id="KW-0732">Signal</keyword>
<reference evidence="6" key="1">
    <citation type="submission" date="2024-03" db="EMBL/GenBank/DDBJ databases">
        <title>Chitinophaga horti sp. nov., isolated from garden soil.</title>
        <authorList>
            <person name="Lee D.S."/>
            <person name="Han D.M."/>
            <person name="Baek J.H."/>
            <person name="Choi D.G."/>
            <person name="Jeon J.H."/>
            <person name="Jeon C.O."/>
        </authorList>
    </citation>
    <scope>NUCLEOTIDE SEQUENCE [LARGE SCALE GENOMIC DNA]</scope>
    <source>
        <strain evidence="6">GPA1</strain>
    </source>
</reference>
<dbReference type="PIRSF" id="PIRSF016202">
    <property type="entry name" value="PH1107"/>
    <property type="match status" value="1"/>
</dbReference>
<protein>
    <submittedName>
        <fullName evidence="5">Glycoside hydrolase family 130 protein</fullName>
    </submittedName>
</protein>
<keyword evidence="5" id="KW-0378">Hydrolase</keyword>
<evidence type="ECO:0000256" key="1">
    <source>
        <dbReference type="ARBA" id="ARBA00022676"/>
    </source>
</evidence>
<dbReference type="InterPro" id="IPR007184">
    <property type="entry name" value="Mannoside_phosphorylase"/>
</dbReference>
<evidence type="ECO:0000256" key="2">
    <source>
        <dbReference type="ARBA" id="ARBA00022679"/>
    </source>
</evidence>
<evidence type="ECO:0000256" key="4">
    <source>
        <dbReference type="SAM" id="SignalP"/>
    </source>
</evidence>
<dbReference type="Pfam" id="PF04041">
    <property type="entry name" value="Glyco_hydro_130"/>
    <property type="match status" value="1"/>
</dbReference>
<feature type="chain" id="PRO_5045191993" evidence="4">
    <location>
        <begin position="22"/>
        <end position="382"/>
    </location>
</feature>
<dbReference type="GO" id="GO:0016787">
    <property type="term" value="F:hydrolase activity"/>
    <property type="evidence" value="ECO:0007669"/>
    <property type="project" value="UniProtKB-KW"/>
</dbReference>
<gene>
    <name evidence="5" type="ORF">WJU16_20370</name>
</gene>
<proteinExistence type="inferred from homology"/>
<dbReference type="Gene3D" id="2.115.10.20">
    <property type="entry name" value="Glycosyl hydrolase domain, family 43"/>
    <property type="match status" value="1"/>
</dbReference>
<organism evidence="5 6">
    <name type="scientific">Chitinophaga pollutisoli</name>
    <dbReference type="NCBI Taxonomy" id="3133966"/>
    <lineage>
        <taxon>Bacteria</taxon>
        <taxon>Pseudomonadati</taxon>
        <taxon>Bacteroidota</taxon>
        <taxon>Chitinophagia</taxon>
        <taxon>Chitinophagales</taxon>
        <taxon>Chitinophagaceae</taxon>
        <taxon>Chitinophaga</taxon>
    </lineage>
</organism>
<dbReference type="RefSeq" id="WP_341835248.1">
    <property type="nucleotide sequence ID" value="NZ_CP149822.1"/>
</dbReference>
<accession>A0ABZ2YMG2</accession>
<keyword evidence="1" id="KW-0328">Glycosyltransferase</keyword>
<name>A0ABZ2YMG2_9BACT</name>
<keyword evidence="6" id="KW-1185">Reference proteome</keyword>
<keyword evidence="2" id="KW-0808">Transferase</keyword>
<evidence type="ECO:0000256" key="3">
    <source>
        <dbReference type="ARBA" id="ARBA00024356"/>
    </source>
</evidence>
<dbReference type="PANTHER" id="PTHR34106">
    <property type="entry name" value="GLYCOSIDASE"/>
    <property type="match status" value="1"/>
</dbReference>
<comment type="similarity">
    <text evidence="3">Belongs to the glycosyl hydrolase 130 family.</text>
</comment>
<dbReference type="InterPro" id="IPR023296">
    <property type="entry name" value="Glyco_hydro_beta-prop_sf"/>
</dbReference>
<dbReference type="SUPFAM" id="SSF75005">
    <property type="entry name" value="Arabinanase/levansucrase/invertase"/>
    <property type="match status" value="1"/>
</dbReference>
<dbReference type="EMBL" id="CP149822">
    <property type="protein sequence ID" value="WZN40325.1"/>
    <property type="molecule type" value="Genomic_DNA"/>
</dbReference>
<sequence>MKIPRILIVAMLVLGASSVMAQHRLPAWAMGGFVRPEGRNPVISPDSLNLFWCPMLGDSIAWESNDTFNPAAAVKDGNIVLLYRAEDKSGVKIGHRTSRLGHAVSTDGVAFDRMKTPVMYPGEDNQKENEWPGGCEDPRVAMTSDGLYVMLYTQWNRKVARLGVATSRDLIHWEKHGPAFQKAYGGKFHETWSKSASLVTEIVDGKQVITKIKGRYFMYWGERGIHGAWSDNLKDWEPVVDEKGNLRSFIRPRDGYFDSDLTECGPPAIKTPAGYLLLYNGKNKSGANRDARFNANAYCAGQVLFDPEDPTKPVGRLDAPFLRPMAPFEKSGQYKDGTVFIEGMAFHGGKWYLYYGCADSKVGVAVFDPSQPAAADPLPDAP</sequence>
<evidence type="ECO:0000313" key="6">
    <source>
        <dbReference type="Proteomes" id="UP001485459"/>
    </source>
</evidence>